<keyword evidence="1" id="KW-0472">Membrane</keyword>
<reference evidence="2 3" key="1">
    <citation type="submission" date="2018-09" db="EMBL/GenBank/DDBJ databases">
        <title>Comparative genomics of Leucobacter spp.</title>
        <authorList>
            <person name="Reis A.C."/>
            <person name="Kolvenbach B.A."/>
            <person name="Corvini P.F.X."/>
            <person name="Nunes O.C."/>
        </authorList>
    </citation>
    <scope>NUCLEOTIDE SEQUENCE [LARGE SCALE GENOMIC DNA]</scope>
    <source>
        <strain evidence="2 3">L-1</strain>
    </source>
</reference>
<dbReference type="RefSeq" id="WP_202382534.1">
    <property type="nucleotide sequence ID" value="NZ_BAAAMA010000001.1"/>
</dbReference>
<keyword evidence="3" id="KW-1185">Reference proteome</keyword>
<name>A0ABS1SS32_9MICO</name>
<keyword evidence="1" id="KW-1133">Transmembrane helix</keyword>
<proteinExistence type="predicted"/>
<feature type="transmembrane region" description="Helical" evidence="1">
    <location>
        <begin position="21"/>
        <end position="40"/>
    </location>
</feature>
<sequence>MNRTLKVTRLHLNRLSNYLGTPAIILVIVLLVSIIIALAIQRATGMASGSAEYIDGARMNMGVVWSLPGFLIYYGVQAVATTYPFALALGTTRRNFILGTMISNVLQAAYVALLLVALLGLELATGHWFSNAYVLDVYAVGAGNPLILAVSGFLGVLFCLTVGGLFGAIWVRFGAKGPGILGLALGLALALTVLILAPNLGEIFAGITRGGVALSAVLAILVALVGTWFAMRRASVR</sequence>
<dbReference type="EMBL" id="QYAD01000003">
    <property type="protein sequence ID" value="MBL3690440.1"/>
    <property type="molecule type" value="Genomic_DNA"/>
</dbReference>
<feature type="transmembrane region" description="Helical" evidence="1">
    <location>
        <begin position="146"/>
        <end position="173"/>
    </location>
</feature>
<dbReference type="Proteomes" id="UP001646141">
    <property type="component" value="Unassembled WGS sequence"/>
</dbReference>
<feature type="transmembrane region" description="Helical" evidence="1">
    <location>
        <begin position="96"/>
        <end position="121"/>
    </location>
</feature>
<accession>A0ABS1SS32</accession>
<evidence type="ECO:0000313" key="3">
    <source>
        <dbReference type="Proteomes" id="UP001646141"/>
    </source>
</evidence>
<gene>
    <name evidence="2" type="ORF">D3226_10790</name>
</gene>
<feature type="transmembrane region" description="Helical" evidence="1">
    <location>
        <begin position="70"/>
        <end position="89"/>
    </location>
</feature>
<evidence type="ECO:0000256" key="1">
    <source>
        <dbReference type="SAM" id="Phobius"/>
    </source>
</evidence>
<evidence type="ECO:0000313" key="2">
    <source>
        <dbReference type="EMBL" id="MBL3690440.1"/>
    </source>
</evidence>
<organism evidence="2 3">
    <name type="scientific">Leucobacter chromiireducens subsp. chromiireducens</name>
    <dbReference type="NCBI Taxonomy" id="660067"/>
    <lineage>
        <taxon>Bacteria</taxon>
        <taxon>Bacillati</taxon>
        <taxon>Actinomycetota</taxon>
        <taxon>Actinomycetes</taxon>
        <taxon>Micrococcales</taxon>
        <taxon>Microbacteriaceae</taxon>
        <taxon>Leucobacter</taxon>
    </lineage>
</organism>
<comment type="caution">
    <text evidence="2">The sequence shown here is derived from an EMBL/GenBank/DDBJ whole genome shotgun (WGS) entry which is preliminary data.</text>
</comment>
<evidence type="ECO:0008006" key="4">
    <source>
        <dbReference type="Google" id="ProtNLM"/>
    </source>
</evidence>
<feature type="transmembrane region" description="Helical" evidence="1">
    <location>
        <begin position="180"/>
        <end position="200"/>
    </location>
</feature>
<feature type="transmembrane region" description="Helical" evidence="1">
    <location>
        <begin position="212"/>
        <end position="231"/>
    </location>
</feature>
<keyword evidence="1" id="KW-0812">Transmembrane</keyword>
<protein>
    <recommendedName>
        <fullName evidence="4">ABC transporter permease</fullName>
    </recommendedName>
</protein>